<feature type="transmembrane region" description="Helical" evidence="1">
    <location>
        <begin position="16"/>
        <end position="36"/>
    </location>
</feature>
<evidence type="ECO:0000313" key="2">
    <source>
        <dbReference type="EMBL" id="MCS0500557.1"/>
    </source>
</evidence>
<feature type="transmembrane region" description="Helical" evidence="1">
    <location>
        <begin position="42"/>
        <end position="62"/>
    </location>
</feature>
<feature type="transmembrane region" description="Helical" evidence="1">
    <location>
        <begin position="100"/>
        <end position="128"/>
    </location>
</feature>
<organism evidence="2 3">
    <name type="scientific">Protaetiibacter mangrovi</name>
    <dbReference type="NCBI Taxonomy" id="2970926"/>
    <lineage>
        <taxon>Bacteria</taxon>
        <taxon>Bacillati</taxon>
        <taxon>Actinomycetota</taxon>
        <taxon>Actinomycetes</taxon>
        <taxon>Micrococcales</taxon>
        <taxon>Microbacteriaceae</taxon>
        <taxon>Protaetiibacter</taxon>
    </lineage>
</organism>
<dbReference type="EMBL" id="JANTHX010000008">
    <property type="protein sequence ID" value="MCS0500557.1"/>
    <property type="molecule type" value="Genomic_DNA"/>
</dbReference>
<dbReference type="InterPro" id="IPR005325">
    <property type="entry name" value="DUF308_memb"/>
</dbReference>
<proteinExistence type="predicted"/>
<sequence length="199" mass="20699">MSNDDVIEVSRFIKSVWWLVLLRGIFAIILGVLAFVAPVLTAIVFVWVFAFYAIVDGVVNIMHAISVRKSDPTWGWLLTIGIVGVLAGIGVAIFPAAAGALALLVLLWIVAIWAVIGGIFGIPAAAALASGGAKAMGIIFSVVSILFGIVLMVMLFTTPQSALIGLIYVLGAWAVIAGIVLIIIAFQARSAANANLAAA</sequence>
<keyword evidence="3" id="KW-1185">Reference proteome</keyword>
<evidence type="ECO:0000313" key="3">
    <source>
        <dbReference type="Proteomes" id="UP001205337"/>
    </source>
</evidence>
<keyword evidence="1" id="KW-0472">Membrane</keyword>
<gene>
    <name evidence="2" type="ORF">NUH29_13470</name>
</gene>
<feature type="transmembrane region" description="Helical" evidence="1">
    <location>
        <begin position="74"/>
        <end position="94"/>
    </location>
</feature>
<dbReference type="PANTHER" id="PTHR34989">
    <property type="entry name" value="PROTEIN HDED"/>
    <property type="match status" value="1"/>
</dbReference>
<accession>A0ABT1ZIL6</accession>
<dbReference type="Proteomes" id="UP001205337">
    <property type="component" value="Unassembled WGS sequence"/>
</dbReference>
<keyword evidence="1" id="KW-0812">Transmembrane</keyword>
<name>A0ABT1ZIL6_9MICO</name>
<feature type="transmembrane region" description="Helical" evidence="1">
    <location>
        <begin position="162"/>
        <end position="186"/>
    </location>
</feature>
<dbReference type="Pfam" id="PF03729">
    <property type="entry name" value="DUF308"/>
    <property type="match status" value="2"/>
</dbReference>
<dbReference type="PANTHER" id="PTHR34989:SF1">
    <property type="entry name" value="PROTEIN HDED"/>
    <property type="match status" value="1"/>
</dbReference>
<comment type="caution">
    <text evidence="2">The sequence shown here is derived from an EMBL/GenBank/DDBJ whole genome shotgun (WGS) entry which is preliminary data.</text>
</comment>
<dbReference type="InterPro" id="IPR052712">
    <property type="entry name" value="Acid_resist_chaperone_HdeD"/>
</dbReference>
<protein>
    <submittedName>
        <fullName evidence="2">DUF308 domain-containing protein</fullName>
    </submittedName>
</protein>
<feature type="transmembrane region" description="Helical" evidence="1">
    <location>
        <begin position="135"/>
        <end position="156"/>
    </location>
</feature>
<reference evidence="2 3" key="1">
    <citation type="submission" date="2022-08" db="EMBL/GenBank/DDBJ databases">
        <authorList>
            <person name="Li F."/>
        </authorList>
    </citation>
    <scope>NUCLEOTIDE SEQUENCE [LARGE SCALE GENOMIC DNA]</scope>
    <source>
        <strain evidence="2 3">10F1B-8-1</strain>
    </source>
</reference>
<dbReference type="RefSeq" id="WP_258799739.1">
    <property type="nucleotide sequence ID" value="NZ_JANTHX010000008.1"/>
</dbReference>
<keyword evidence="1" id="KW-1133">Transmembrane helix</keyword>
<evidence type="ECO:0000256" key="1">
    <source>
        <dbReference type="SAM" id="Phobius"/>
    </source>
</evidence>